<keyword evidence="1 5" id="KW-0547">Nucleotide-binding</keyword>
<evidence type="ECO:0000313" key="8">
    <source>
        <dbReference type="Proteomes" id="UP001500630"/>
    </source>
</evidence>
<evidence type="ECO:0000256" key="2">
    <source>
        <dbReference type="ARBA" id="ARBA00022801"/>
    </source>
</evidence>
<dbReference type="InterPro" id="IPR027785">
    <property type="entry name" value="UvrD-like_helicase_C"/>
</dbReference>
<organism evidence="7 8">
    <name type="scientific">Nonomuraea rosea</name>
    <dbReference type="NCBI Taxonomy" id="638574"/>
    <lineage>
        <taxon>Bacteria</taxon>
        <taxon>Bacillati</taxon>
        <taxon>Actinomycetota</taxon>
        <taxon>Actinomycetes</taxon>
        <taxon>Streptosporangiales</taxon>
        <taxon>Streptosporangiaceae</taxon>
        <taxon>Nonomuraea</taxon>
    </lineage>
</organism>
<evidence type="ECO:0000256" key="1">
    <source>
        <dbReference type="ARBA" id="ARBA00022741"/>
    </source>
</evidence>
<dbReference type="InterPro" id="IPR014016">
    <property type="entry name" value="UvrD-like_ATP-bd"/>
</dbReference>
<evidence type="ECO:0000256" key="3">
    <source>
        <dbReference type="ARBA" id="ARBA00022806"/>
    </source>
</evidence>
<evidence type="ECO:0000259" key="6">
    <source>
        <dbReference type="PROSITE" id="PS51198"/>
    </source>
</evidence>
<dbReference type="RefSeq" id="WP_345564038.1">
    <property type="nucleotide sequence ID" value="NZ_BAABDQ010000008.1"/>
</dbReference>
<protein>
    <submittedName>
        <fullName evidence="7">ATPase AAA</fullName>
    </submittedName>
</protein>
<dbReference type="InterPro" id="IPR027417">
    <property type="entry name" value="P-loop_NTPase"/>
</dbReference>
<gene>
    <name evidence="7" type="ORF">GCM10022419_042100</name>
</gene>
<feature type="binding site" evidence="5">
    <location>
        <begin position="193"/>
        <end position="200"/>
    </location>
    <ligand>
        <name>ATP</name>
        <dbReference type="ChEBI" id="CHEBI:30616"/>
    </ligand>
</feature>
<evidence type="ECO:0000256" key="4">
    <source>
        <dbReference type="ARBA" id="ARBA00022840"/>
    </source>
</evidence>
<evidence type="ECO:0000256" key="5">
    <source>
        <dbReference type="PROSITE-ProRule" id="PRU00560"/>
    </source>
</evidence>
<comment type="caution">
    <text evidence="7">The sequence shown here is derived from an EMBL/GenBank/DDBJ whole genome shotgun (WGS) entry which is preliminary data.</text>
</comment>
<dbReference type="Proteomes" id="UP001500630">
    <property type="component" value="Unassembled WGS sequence"/>
</dbReference>
<proteinExistence type="predicted"/>
<dbReference type="PROSITE" id="PS51198">
    <property type="entry name" value="UVRD_HELICASE_ATP_BIND"/>
    <property type="match status" value="1"/>
</dbReference>
<dbReference type="PANTHER" id="PTHR11070:SF45">
    <property type="entry name" value="DNA 3'-5' HELICASE"/>
    <property type="match status" value="1"/>
</dbReference>
<name>A0ABP6X0Q6_9ACTN</name>
<dbReference type="PANTHER" id="PTHR11070">
    <property type="entry name" value="UVRD / RECB / PCRA DNA HELICASE FAMILY MEMBER"/>
    <property type="match status" value="1"/>
</dbReference>
<keyword evidence="3 5" id="KW-0347">Helicase</keyword>
<sequence>MGTLDDELRYVERCTAGLRRMLDGARNNVIVGETVAGDRYSAERLGRHLKSLAKELSEAPDGPPFFGRLDFGQASAEHPGRAYHIGRRHIVGEHGGPPVVIDWRAPVARAFYRASARDPQGIEVRRRFGWSGSTLTGFEDERLGQGEEGESKILAAEIERPRVGPMRDIVATIQPEQDDLVRAELDTSICVQGAPGTGKTAVGLHRAAYLLYAHRRRLERSGVLVLGPNRAFLGYISAVLPTLGEVDVEQTTLERLLATVPVTASDSTEAAMVKHDARMAEALRRALYGRIRKPVEPVAVADGSTRWRVGEDELRRIVDDTRREALPYGVGRERVRARVVAAIQRQAEARGHTANAAWTRRTGRAVTPALDAVWPAVKPEEVLYEVLLGEPGPADQVLSAAERAAITWTRPPRSVKSARWSAADLVLLDEVAGLIERPRGYGHVIVDEAQDLSPMECRAVARRSEHGSLTVLGDLAQGTTPWAATSWAERMELLGKPDGQVIALTTGFRVPAAVVELANTLLAALLVEVPATRSYRKDGRLRVDGVAELEKGVVAAVREALTFEGSIGVIAADGDVEALTSALWNDGLNVGGGVGGGTGGGSGEGVGERLTVLPASLAKGLEYDHVIVAEPAAIAESERRGLNRLYVALTRAVSRLDVVHARPLPPELSHPAEAA</sequence>
<dbReference type="InterPro" id="IPR000212">
    <property type="entry name" value="DNA_helicase_UvrD/REP"/>
</dbReference>
<dbReference type="Pfam" id="PF13538">
    <property type="entry name" value="UvrD_C_2"/>
    <property type="match status" value="1"/>
</dbReference>
<keyword evidence="8" id="KW-1185">Reference proteome</keyword>
<dbReference type="Gene3D" id="3.40.50.300">
    <property type="entry name" value="P-loop containing nucleotide triphosphate hydrolases"/>
    <property type="match status" value="2"/>
</dbReference>
<feature type="domain" description="UvrD-like helicase ATP-binding" evidence="6">
    <location>
        <begin position="172"/>
        <end position="511"/>
    </location>
</feature>
<dbReference type="SUPFAM" id="SSF52540">
    <property type="entry name" value="P-loop containing nucleoside triphosphate hydrolases"/>
    <property type="match status" value="1"/>
</dbReference>
<dbReference type="EMBL" id="BAABDQ010000008">
    <property type="protein sequence ID" value="GAA3557044.1"/>
    <property type="molecule type" value="Genomic_DNA"/>
</dbReference>
<evidence type="ECO:0000313" key="7">
    <source>
        <dbReference type="EMBL" id="GAA3557044.1"/>
    </source>
</evidence>
<keyword evidence="4 5" id="KW-0067">ATP-binding</keyword>
<accession>A0ABP6X0Q6</accession>
<keyword evidence="2 5" id="KW-0378">Hydrolase</keyword>
<reference evidence="8" key="1">
    <citation type="journal article" date="2019" name="Int. J. Syst. Evol. Microbiol.">
        <title>The Global Catalogue of Microorganisms (GCM) 10K type strain sequencing project: providing services to taxonomists for standard genome sequencing and annotation.</title>
        <authorList>
            <consortium name="The Broad Institute Genomics Platform"/>
            <consortium name="The Broad Institute Genome Sequencing Center for Infectious Disease"/>
            <person name="Wu L."/>
            <person name="Ma J."/>
        </authorList>
    </citation>
    <scope>NUCLEOTIDE SEQUENCE [LARGE SCALE GENOMIC DNA]</scope>
    <source>
        <strain evidence="8">JCM 17326</strain>
    </source>
</reference>